<protein>
    <submittedName>
        <fullName evidence="1">Uncharacterized protein</fullName>
    </submittedName>
</protein>
<evidence type="ECO:0000313" key="2">
    <source>
        <dbReference type="Proteomes" id="UP000609879"/>
    </source>
</evidence>
<dbReference type="EMBL" id="BOMI01000190">
    <property type="protein sequence ID" value="GID80359.1"/>
    <property type="molecule type" value="Genomic_DNA"/>
</dbReference>
<reference evidence="1 2" key="1">
    <citation type="submission" date="2021-01" db="EMBL/GenBank/DDBJ databases">
        <title>Whole genome shotgun sequence of Actinoplanes deccanensis NBRC 13994.</title>
        <authorList>
            <person name="Komaki H."/>
            <person name="Tamura T."/>
        </authorList>
    </citation>
    <scope>NUCLEOTIDE SEQUENCE [LARGE SCALE GENOMIC DNA]</scope>
    <source>
        <strain evidence="1 2">NBRC 13994</strain>
    </source>
</reference>
<keyword evidence="2" id="KW-1185">Reference proteome</keyword>
<evidence type="ECO:0000313" key="1">
    <source>
        <dbReference type="EMBL" id="GID80359.1"/>
    </source>
</evidence>
<name>A0ABQ3YK22_9ACTN</name>
<dbReference type="Proteomes" id="UP000609879">
    <property type="component" value="Unassembled WGS sequence"/>
</dbReference>
<accession>A0ABQ3YK22</accession>
<proteinExistence type="predicted"/>
<organism evidence="1 2">
    <name type="scientific">Paractinoplanes deccanensis</name>
    <dbReference type="NCBI Taxonomy" id="113561"/>
    <lineage>
        <taxon>Bacteria</taxon>
        <taxon>Bacillati</taxon>
        <taxon>Actinomycetota</taxon>
        <taxon>Actinomycetes</taxon>
        <taxon>Micromonosporales</taxon>
        <taxon>Micromonosporaceae</taxon>
        <taxon>Paractinoplanes</taxon>
    </lineage>
</organism>
<sequence>MGVGAVLEEGVGLAGPVGGDGWGVRAGVEQLLEEVAEDHGDVFDADVVVDLAGQAFVVVAGDQRRTVTGS</sequence>
<gene>
    <name evidence="1" type="ORF">Ade02nite_90000</name>
</gene>
<comment type="caution">
    <text evidence="1">The sequence shown here is derived from an EMBL/GenBank/DDBJ whole genome shotgun (WGS) entry which is preliminary data.</text>
</comment>